<gene>
    <name evidence="2" type="ORF">NDU88_004926</name>
</gene>
<comment type="caution">
    <text evidence="2">The sequence shown here is derived from an EMBL/GenBank/DDBJ whole genome shotgun (WGS) entry which is preliminary data.</text>
</comment>
<name>A0AAV7QJR9_PLEWA</name>
<dbReference type="EMBL" id="JANPWB010000010">
    <property type="protein sequence ID" value="KAJ1138545.1"/>
    <property type="molecule type" value="Genomic_DNA"/>
</dbReference>
<keyword evidence="3" id="KW-1185">Reference proteome</keyword>
<dbReference type="AlphaFoldDB" id="A0AAV7QJR9"/>
<protein>
    <submittedName>
        <fullName evidence="2">Uncharacterized protein</fullName>
    </submittedName>
</protein>
<organism evidence="2 3">
    <name type="scientific">Pleurodeles waltl</name>
    <name type="common">Iberian ribbed newt</name>
    <dbReference type="NCBI Taxonomy" id="8319"/>
    <lineage>
        <taxon>Eukaryota</taxon>
        <taxon>Metazoa</taxon>
        <taxon>Chordata</taxon>
        <taxon>Craniata</taxon>
        <taxon>Vertebrata</taxon>
        <taxon>Euteleostomi</taxon>
        <taxon>Amphibia</taxon>
        <taxon>Batrachia</taxon>
        <taxon>Caudata</taxon>
        <taxon>Salamandroidea</taxon>
        <taxon>Salamandridae</taxon>
        <taxon>Pleurodelinae</taxon>
        <taxon>Pleurodeles</taxon>
    </lineage>
</organism>
<evidence type="ECO:0000313" key="2">
    <source>
        <dbReference type="EMBL" id="KAJ1138545.1"/>
    </source>
</evidence>
<dbReference type="Proteomes" id="UP001066276">
    <property type="component" value="Chromosome 6"/>
</dbReference>
<reference evidence="2" key="1">
    <citation type="journal article" date="2022" name="bioRxiv">
        <title>Sequencing and chromosome-scale assembly of the giantPleurodeles waltlgenome.</title>
        <authorList>
            <person name="Brown T."/>
            <person name="Elewa A."/>
            <person name="Iarovenko S."/>
            <person name="Subramanian E."/>
            <person name="Araus A.J."/>
            <person name="Petzold A."/>
            <person name="Susuki M."/>
            <person name="Suzuki K.-i.T."/>
            <person name="Hayashi T."/>
            <person name="Toyoda A."/>
            <person name="Oliveira C."/>
            <person name="Osipova E."/>
            <person name="Leigh N.D."/>
            <person name="Simon A."/>
            <person name="Yun M.H."/>
        </authorList>
    </citation>
    <scope>NUCLEOTIDE SEQUENCE</scope>
    <source>
        <strain evidence="2">20211129_DDA</strain>
        <tissue evidence="2">Liver</tissue>
    </source>
</reference>
<feature type="compositionally biased region" description="Basic and acidic residues" evidence="1">
    <location>
        <begin position="103"/>
        <end position="112"/>
    </location>
</feature>
<evidence type="ECO:0000313" key="3">
    <source>
        <dbReference type="Proteomes" id="UP001066276"/>
    </source>
</evidence>
<accession>A0AAV7QJR9</accession>
<sequence>MVTSSEGLTNFKEVKYAAFQNEDCSRAPERLAILSSGKRDRRYPRGTAWDNPEGEDGGNPEIWVHSETKDRHQRRPVSEAEDAGEEERRRRTPTTDNRRPRHREGEERHDKGQGGPRHSLTTKSLEVRGSSRYGPAFKTGIKPWWGGKREREEGRKKGRRGSNLNKTYCKKR</sequence>
<feature type="region of interest" description="Disordered" evidence="1">
    <location>
        <begin position="21"/>
        <end position="172"/>
    </location>
</feature>
<evidence type="ECO:0000256" key="1">
    <source>
        <dbReference type="SAM" id="MobiDB-lite"/>
    </source>
</evidence>
<proteinExistence type="predicted"/>